<dbReference type="AlphaFoldDB" id="A0AA96LG24"/>
<organism evidence="2 3">
    <name type="scientific">Paenibacillus aurantius</name>
    <dbReference type="NCBI Taxonomy" id="2918900"/>
    <lineage>
        <taxon>Bacteria</taxon>
        <taxon>Bacillati</taxon>
        <taxon>Bacillota</taxon>
        <taxon>Bacilli</taxon>
        <taxon>Bacillales</taxon>
        <taxon>Paenibacillaceae</taxon>
        <taxon>Paenibacillus</taxon>
    </lineage>
</organism>
<dbReference type="PANTHER" id="PTHR21310">
    <property type="entry name" value="AMINOGLYCOSIDE PHOSPHOTRANSFERASE-RELATED-RELATED"/>
    <property type="match status" value="1"/>
</dbReference>
<evidence type="ECO:0000259" key="1">
    <source>
        <dbReference type="Pfam" id="PF01636"/>
    </source>
</evidence>
<accession>A0AA96LG24</accession>
<keyword evidence="3" id="KW-1185">Reference proteome</keyword>
<dbReference type="InterPro" id="IPR002575">
    <property type="entry name" value="Aminoglycoside_PTrfase"/>
</dbReference>
<dbReference type="Proteomes" id="UP001305702">
    <property type="component" value="Chromosome"/>
</dbReference>
<dbReference type="InterPro" id="IPR051678">
    <property type="entry name" value="AGP_Transferase"/>
</dbReference>
<dbReference type="EMBL" id="CP130318">
    <property type="protein sequence ID" value="WNQ11311.1"/>
    <property type="molecule type" value="Genomic_DNA"/>
</dbReference>
<dbReference type="Pfam" id="PF01636">
    <property type="entry name" value="APH"/>
    <property type="match status" value="1"/>
</dbReference>
<evidence type="ECO:0000313" key="2">
    <source>
        <dbReference type="EMBL" id="WNQ11311.1"/>
    </source>
</evidence>
<dbReference type="SUPFAM" id="SSF56112">
    <property type="entry name" value="Protein kinase-like (PK-like)"/>
    <property type="match status" value="1"/>
</dbReference>
<sequence>MENEKPWAKLCSDLQLGEPTGVPEAVSGGLLHRLVALDTTRGKYAVKRLNPGIMARPEAKGNFVRSERVACLAFHAVPALPALLKKGTALQEIGGHFYLVYQWVDGRALKPDQLTEAHAEKMGTILARLHETDFTELDLPPEAPPGVLSFPWETYLKKGIEAKAEWAKPLLTVIGCLYDWQDQANGAANRLDGERVISHRDLDPKNVLWQGNQPTVIDWESAGWIHPLCDLAETAVYWSQDGARYTNDARFRAFLKGYGAIKTGGEADWRTVLEDGFAGPLAWLDYNLKRSLRMEGSDEEEQQLGTRQAVQTLDTLQRYANSLPRLESLLHGGVDRNG</sequence>
<name>A0AA96LG24_9BACL</name>
<dbReference type="KEGG" id="paun:MJA45_27560"/>
<gene>
    <name evidence="2" type="ORF">MJA45_27560</name>
</gene>
<reference evidence="2 3" key="1">
    <citation type="submission" date="2022-02" db="EMBL/GenBank/DDBJ databases">
        <title>Paenibacillus sp. MBLB1776 Whole Genome Shotgun Sequencing.</title>
        <authorList>
            <person name="Hwang C.Y."/>
            <person name="Cho E.-S."/>
            <person name="Seo M.-J."/>
        </authorList>
    </citation>
    <scope>NUCLEOTIDE SEQUENCE [LARGE SCALE GENOMIC DNA]</scope>
    <source>
        <strain evidence="2 3">MBLB1776</strain>
    </source>
</reference>
<protein>
    <submittedName>
        <fullName evidence="2">Phosphotransferase</fullName>
    </submittedName>
</protein>
<feature type="domain" description="Aminoglycoside phosphotransferase" evidence="1">
    <location>
        <begin position="25"/>
        <end position="260"/>
    </location>
</feature>
<dbReference type="InterPro" id="IPR011009">
    <property type="entry name" value="Kinase-like_dom_sf"/>
</dbReference>
<evidence type="ECO:0000313" key="3">
    <source>
        <dbReference type="Proteomes" id="UP001305702"/>
    </source>
</evidence>
<dbReference type="PANTHER" id="PTHR21310:SF15">
    <property type="entry name" value="AMINOGLYCOSIDE PHOSPHOTRANSFERASE DOMAIN-CONTAINING PROTEIN"/>
    <property type="match status" value="1"/>
</dbReference>
<dbReference type="RefSeq" id="WP_315605087.1">
    <property type="nucleotide sequence ID" value="NZ_CP130318.1"/>
</dbReference>
<proteinExistence type="predicted"/>
<dbReference type="Gene3D" id="3.90.1200.10">
    <property type="match status" value="1"/>
</dbReference>